<evidence type="ECO:0000256" key="6">
    <source>
        <dbReference type="ARBA" id="ARBA00022970"/>
    </source>
</evidence>
<dbReference type="PROSITE" id="PS50893">
    <property type="entry name" value="ABC_TRANSPORTER_2"/>
    <property type="match status" value="1"/>
</dbReference>
<dbReference type="Pfam" id="PF00005">
    <property type="entry name" value="ABC_tran"/>
    <property type="match status" value="1"/>
</dbReference>
<dbReference type="GO" id="GO:0015658">
    <property type="term" value="F:branched-chain amino acid transmembrane transporter activity"/>
    <property type="evidence" value="ECO:0007669"/>
    <property type="project" value="TreeGrafter"/>
</dbReference>
<keyword evidence="3" id="KW-1003">Cell membrane</keyword>
<dbReference type="GO" id="GO:0015807">
    <property type="term" value="P:L-amino acid transport"/>
    <property type="evidence" value="ECO:0007669"/>
    <property type="project" value="TreeGrafter"/>
</dbReference>
<evidence type="ECO:0000313" key="9">
    <source>
        <dbReference type="Proteomes" id="UP000509782"/>
    </source>
</evidence>
<proteinExistence type="inferred from homology"/>
<dbReference type="OrthoDB" id="9776369at2"/>
<dbReference type="PANTHER" id="PTHR43820">
    <property type="entry name" value="HIGH-AFFINITY BRANCHED-CHAIN AMINO ACID TRANSPORT ATP-BINDING PROTEIN LIVF"/>
    <property type="match status" value="1"/>
</dbReference>
<evidence type="ECO:0000313" key="8">
    <source>
        <dbReference type="EMBL" id="QKQ50819.1"/>
    </source>
</evidence>
<evidence type="ECO:0000256" key="5">
    <source>
        <dbReference type="ARBA" id="ARBA00022840"/>
    </source>
</evidence>
<gene>
    <name evidence="8" type="ORF">FOC81_30510</name>
</gene>
<dbReference type="InterPro" id="IPR017871">
    <property type="entry name" value="ABC_transporter-like_CS"/>
</dbReference>
<dbReference type="InterPro" id="IPR003439">
    <property type="entry name" value="ABC_transporter-like_ATP-bd"/>
</dbReference>
<dbReference type="CDD" id="cd03224">
    <property type="entry name" value="ABC_TM1139_LivF_branched"/>
    <property type="match status" value="1"/>
</dbReference>
<dbReference type="SUPFAM" id="SSF52540">
    <property type="entry name" value="P-loop containing nucleoside triphosphate hydrolases"/>
    <property type="match status" value="1"/>
</dbReference>
<dbReference type="InterPro" id="IPR027417">
    <property type="entry name" value="P-loop_NTPase"/>
</dbReference>
<keyword evidence="4" id="KW-0547">Nucleotide-binding</keyword>
<keyword evidence="6" id="KW-0029">Amino-acid transport</keyword>
<organism evidence="8 9">
    <name type="scientific">Achromobacter denitrificans</name>
    <name type="common">Alcaligenes denitrificans</name>
    <dbReference type="NCBI Taxonomy" id="32002"/>
    <lineage>
        <taxon>Bacteria</taxon>
        <taxon>Pseudomonadati</taxon>
        <taxon>Pseudomonadota</taxon>
        <taxon>Betaproteobacteria</taxon>
        <taxon>Burkholderiales</taxon>
        <taxon>Alcaligenaceae</taxon>
        <taxon>Achromobacter</taxon>
    </lineage>
</organism>
<feature type="domain" description="ABC transporter" evidence="7">
    <location>
        <begin position="7"/>
        <end position="240"/>
    </location>
</feature>
<keyword evidence="3" id="KW-0472">Membrane</keyword>
<evidence type="ECO:0000256" key="2">
    <source>
        <dbReference type="ARBA" id="ARBA00022448"/>
    </source>
</evidence>
<dbReference type="SMART" id="SM00382">
    <property type="entry name" value="AAA"/>
    <property type="match status" value="1"/>
</dbReference>
<reference evidence="8 9" key="1">
    <citation type="submission" date="2020-05" db="EMBL/GenBank/DDBJ databases">
        <title>FDA dAtabase for Regulatory Grade micrObial Sequences (FDA-ARGOS): Supporting development and validation of Infectious Disease Dx tests.</title>
        <authorList>
            <person name="Sproer C."/>
            <person name="Gronow S."/>
            <person name="Severitt S."/>
            <person name="Schroder I."/>
            <person name="Tallon L."/>
            <person name="Sadzewicz L."/>
            <person name="Zhao X."/>
            <person name="Vavikolanu K."/>
            <person name="Mehta A."/>
            <person name="Aluvathingal J."/>
            <person name="Nadendla S."/>
            <person name="Myers T."/>
            <person name="Yan Y."/>
            <person name="Sichtig H."/>
        </authorList>
    </citation>
    <scope>NUCLEOTIDE SEQUENCE [LARGE SCALE GENOMIC DNA]</scope>
    <source>
        <strain evidence="8 9">FDAARGOS_787</strain>
    </source>
</reference>
<dbReference type="GO" id="GO:0016887">
    <property type="term" value="F:ATP hydrolysis activity"/>
    <property type="evidence" value="ECO:0007669"/>
    <property type="project" value="InterPro"/>
</dbReference>
<dbReference type="InterPro" id="IPR003593">
    <property type="entry name" value="AAA+_ATPase"/>
</dbReference>
<dbReference type="EMBL" id="CP054569">
    <property type="protein sequence ID" value="QKQ50819.1"/>
    <property type="molecule type" value="Genomic_DNA"/>
</dbReference>
<accession>A0A427WVX0</accession>
<dbReference type="STRING" id="32002.BVK87_03480"/>
<dbReference type="Proteomes" id="UP000509782">
    <property type="component" value="Chromosome"/>
</dbReference>
<evidence type="ECO:0000259" key="7">
    <source>
        <dbReference type="PROSITE" id="PS50893"/>
    </source>
</evidence>
<dbReference type="GO" id="GO:0005524">
    <property type="term" value="F:ATP binding"/>
    <property type="evidence" value="ECO:0007669"/>
    <property type="project" value="UniProtKB-KW"/>
</dbReference>
<keyword evidence="2" id="KW-0813">Transport</keyword>
<dbReference type="Gene3D" id="3.40.50.300">
    <property type="entry name" value="P-loop containing nucleotide triphosphate hydrolases"/>
    <property type="match status" value="1"/>
</dbReference>
<protein>
    <submittedName>
        <fullName evidence="8">ABC transporter ATP-binding protein</fullName>
    </submittedName>
</protein>
<dbReference type="PROSITE" id="PS00211">
    <property type="entry name" value="ABC_TRANSPORTER_1"/>
    <property type="match status" value="1"/>
</dbReference>
<dbReference type="AlphaFoldDB" id="A0A427WVX0"/>
<dbReference type="InterPro" id="IPR052156">
    <property type="entry name" value="BCAA_Transport_ATP-bd_LivF"/>
</dbReference>
<dbReference type="PANTHER" id="PTHR43820:SF4">
    <property type="entry name" value="HIGH-AFFINITY BRANCHED-CHAIN AMINO ACID TRANSPORT ATP-BINDING PROTEIN LIVF"/>
    <property type="match status" value="1"/>
</dbReference>
<evidence type="ECO:0000256" key="4">
    <source>
        <dbReference type="ARBA" id="ARBA00022741"/>
    </source>
</evidence>
<name>A0A427WVX0_ACHDE</name>
<keyword evidence="5 8" id="KW-0067">ATP-binding</keyword>
<evidence type="ECO:0000256" key="1">
    <source>
        <dbReference type="ARBA" id="ARBA00005417"/>
    </source>
</evidence>
<evidence type="ECO:0000256" key="3">
    <source>
        <dbReference type="ARBA" id="ARBA00022475"/>
    </source>
</evidence>
<comment type="similarity">
    <text evidence="1">Belongs to the ABC transporter superfamily.</text>
</comment>
<sequence>MSPPNLLQIDALTASYDRSPVLRDVSLTVPEGSFIAVVGANTAGKSTLLRCISGLLDKTRGSVKFDGQEILRLAPHRIPELGIAHVPEGRHVFPEMTVEENLYLGGYTRRRDTAAVKRDCDGIYALFPRLRERRRQLAGTLSGGEQQMVAFGRALMLKPRLLLLDEPSHGLAPKVVEEMHQAMVDIHRSGLTILLVEQNTRLALSVAEYAYVLQSGSMVLSGPSNALLEDSRVRAAYLGL</sequence>
<dbReference type="RefSeq" id="WP_088146395.1">
    <property type="nucleotide sequence ID" value="NZ_BLWG01000423.1"/>
</dbReference>